<proteinExistence type="predicted"/>
<evidence type="ECO:0000313" key="3">
    <source>
        <dbReference type="Proteomes" id="UP000698335"/>
    </source>
</evidence>
<dbReference type="Pfam" id="PF01761">
    <property type="entry name" value="DHQ_synthase"/>
    <property type="match status" value="1"/>
</dbReference>
<sequence length="370" mass="40167">MNKELEPTYIKQWVSLPIGSMALRVGSGVLDSFSAEMRVAVGHPERCVITYSTSVPDDIVELLTHDLTTIGFTVKKYPMPDGDQATSYNQAEKLFSQLAEAKLTGDDLLVAIGDSGVVSSASFVANAWCGGVSLALVPLDLEAATLSCVQPRALSVMAERPRTITCPGVARYCFVDLDTIPLGLDDEHANFARALMVSTAMSESVTAFSRVWDTADDLREGNLDAMAEQIADAIKVRGRLTASAAIAIRQSVQYGFDFMYAMESFVPGQSRAALFADGLRFAARISVAKEDLDIDDMLAQDELLEKLGIGSVTCDISAEQMIATLKAECFRSTNRFMIVLPLDISRVRLSSVDEDLLCEHAQAWCDAHRA</sequence>
<dbReference type="AlphaFoldDB" id="A0A930W0D8"/>
<dbReference type="Gene3D" id="3.40.50.1970">
    <property type="match status" value="1"/>
</dbReference>
<protein>
    <submittedName>
        <fullName evidence="2">3-dehydroquinate synthase</fullName>
    </submittedName>
</protein>
<dbReference type="Proteomes" id="UP000698335">
    <property type="component" value="Unassembled WGS sequence"/>
</dbReference>
<feature type="domain" description="3-dehydroquinate synthase N-terminal" evidence="1">
    <location>
        <begin position="78"/>
        <end position="145"/>
    </location>
</feature>
<dbReference type="InterPro" id="IPR030960">
    <property type="entry name" value="DHQS/DOIS_N"/>
</dbReference>
<evidence type="ECO:0000313" key="2">
    <source>
        <dbReference type="EMBL" id="MBF4807508.1"/>
    </source>
</evidence>
<organism evidence="2 3">
    <name type="scientific">Lancefieldella rimae</name>
    <dbReference type="NCBI Taxonomy" id="1383"/>
    <lineage>
        <taxon>Bacteria</taxon>
        <taxon>Bacillati</taxon>
        <taxon>Actinomycetota</taxon>
        <taxon>Coriobacteriia</taxon>
        <taxon>Coriobacteriales</taxon>
        <taxon>Atopobiaceae</taxon>
        <taxon>Lancefieldella</taxon>
    </lineage>
</organism>
<comment type="caution">
    <text evidence="2">The sequence shown here is derived from an EMBL/GenBank/DDBJ whole genome shotgun (WGS) entry which is preliminary data.</text>
</comment>
<accession>A0A930W0D8</accession>
<gene>
    <name evidence="2" type="ORF">HXK26_02265</name>
</gene>
<name>A0A930W0D8_9ACTN</name>
<evidence type="ECO:0000259" key="1">
    <source>
        <dbReference type="Pfam" id="PF01761"/>
    </source>
</evidence>
<reference evidence="2" key="1">
    <citation type="submission" date="2020-04" db="EMBL/GenBank/DDBJ databases">
        <title>Deep metagenomics examines the oral microbiome during advanced dental caries in children, revealing novel taxa and co-occurrences with host molecules.</title>
        <authorList>
            <person name="Baker J.L."/>
            <person name="Morton J.T."/>
            <person name="Dinis M."/>
            <person name="Alvarez R."/>
            <person name="Tran N.C."/>
            <person name="Knight R."/>
            <person name="Edlund A."/>
        </authorList>
    </citation>
    <scope>NUCLEOTIDE SEQUENCE</scope>
    <source>
        <strain evidence="2">JCVI_38_bin.5</strain>
    </source>
</reference>
<dbReference type="EMBL" id="JABZGW010000061">
    <property type="protein sequence ID" value="MBF4807508.1"/>
    <property type="molecule type" value="Genomic_DNA"/>
</dbReference>
<dbReference type="SUPFAM" id="SSF56796">
    <property type="entry name" value="Dehydroquinate synthase-like"/>
    <property type="match status" value="1"/>
</dbReference>